<dbReference type="InterPro" id="IPR008250">
    <property type="entry name" value="ATPase_P-typ_transduc_dom_A_sf"/>
</dbReference>
<evidence type="ECO:0000256" key="8">
    <source>
        <dbReference type="ARBA" id="ARBA00022989"/>
    </source>
</evidence>
<keyword evidence="9 10" id="KW-0472">Membrane</keyword>
<feature type="domain" description="P-type ATPase A" evidence="11">
    <location>
        <begin position="362"/>
        <end position="478"/>
    </location>
</feature>
<keyword evidence="7" id="KW-1278">Translocase</keyword>
<proteinExistence type="predicted"/>
<dbReference type="SUPFAM" id="SSF81660">
    <property type="entry name" value="Metal cation-transporting ATPase, ATP-binding domain N"/>
    <property type="match status" value="1"/>
</dbReference>
<dbReference type="InterPro" id="IPR059000">
    <property type="entry name" value="ATPase_P-type_domA"/>
</dbReference>
<gene>
    <name evidence="12" type="ORF">PCOR1329_LOCUS77172</name>
</gene>
<dbReference type="PRINTS" id="PR00119">
    <property type="entry name" value="CATATPASE"/>
</dbReference>
<comment type="caution">
    <text evidence="12">The sequence shown here is derived from an EMBL/GenBank/DDBJ whole genome shotgun (WGS) entry which is preliminary data.</text>
</comment>
<feature type="transmembrane region" description="Helical" evidence="10">
    <location>
        <begin position="12"/>
        <end position="35"/>
    </location>
</feature>
<dbReference type="InterPro" id="IPR023299">
    <property type="entry name" value="ATPase_P-typ_cyto_dom_N"/>
</dbReference>
<dbReference type="PANTHER" id="PTHR45630">
    <property type="entry name" value="CATION-TRANSPORTING ATPASE-RELATED"/>
    <property type="match status" value="1"/>
</dbReference>
<name>A0ABN9XIX6_9DINO</name>
<evidence type="ECO:0000313" key="13">
    <source>
        <dbReference type="Proteomes" id="UP001189429"/>
    </source>
</evidence>
<keyword evidence="4" id="KW-0547">Nucleotide-binding</keyword>
<dbReference type="InterPro" id="IPR006544">
    <property type="entry name" value="P-type_TPase_V"/>
</dbReference>
<organism evidence="12 13">
    <name type="scientific">Prorocentrum cordatum</name>
    <dbReference type="NCBI Taxonomy" id="2364126"/>
    <lineage>
        <taxon>Eukaryota</taxon>
        <taxon>Sar</taxon>
        <taxon>Alveolata</taxon>
        <taxon>Dinophyceae</taxon>
        <taxon>Prorocentrales</taxon>
        <taxon>Prorocentraceae</taxon>
        <taxon>Prorocentrum</taxon>
    </lineage>
</organism>
<feature type="transmembrane region" description="Helical" evidence="10">
    <location>
        <begin position="81"/>
        <end position="105"/>
    </location>
</feature>
<dbReference type="Pfam" id="PF00122">
    <property type="entry name" value="E1-E2_ATPase"/>
    <property type="match status" value="1"/>
</dbReference>
<evidence type="ECO:0000259" key="11">
    <source>
        <dbReference type="Pfam" id="PF00122"/>
    </source>
</evidence>
<keyword evidence="6" id="KW-0460">Magnesium</keyword>
<evidence type="ECO:0000256" key="2">
    <source>
        <dbReference type="ARBA" id="ARBA00022692"/>
    </source>
</evidence>
<dbReference type="SUPFAM" id="SSF81665">
    <property type="entry name" value="Calcium ATPase, transmembrane domain M"/>
    <property type="match status" value="1"/>
</dbReference>
<sequence length="894" mass="98392">MADVGVLNHLGWTVVLSIISLVGGLMLATLLFVLYRFHHIRQLKKVKPLASFGLPLSFHSPDDTPREFKQFPYRWSYIGQALMYLWALYFVVAYLLMAAGCWFIYPWTQNNGLGAPPQVLAAFGGGEGLQAPWLLIYTVSHAIWFVMIQSGDALRAQFMIPVKAFADATHVVVEEDAEFITDDNLVDPDMAGDVFGQGVGHTLSEKYNKLSGKLKRVGQRTVIQITVEGDGTRQIEYTCVRYSYDEDTNCFQPRGISEYRATEVHQAYRAGGLSHDEAARVRAECGQNEISVHVPGVGEALFVEFMDFTKVVASMGTWAYMVYSAANLGMLWFGITFFSGAYKALCITRPNQIENAALAKLETDCEVMRQGKWKTISAKEIVLGDIIRVDDSGEPKLPCDGILIEGSIVTNESMLTGEPMPVQKLPAEDSESCILNKRNIGYAGTKVLQSNGPASGKAVMIATAVGALTTRGQLVRMVLFPTSVRFKYLDQLPYVYMSLLLYVAVLITIYVFFVDIGSWVGTILIVINTCAMTLNPMLPVSMVIGQASASARLKSKLEINCLQPGRIPIAGKISTMVFDKTGTITKEGMDFTAVIPVTDRKFQSWVRFNSSDPESIENRDTVVNGVTVAYLRHALASCHTVTKLGDGMLIGNAVEVSMVRTCGWDLGETRVTSHSGEALEIVKKLDFDHHRMTSGVVVRRLDTRELEVYIKGSYEKVKSISAPDAVPPDYDAVTAKCAKDGYYTLGIATRTLPATMDPQALRDMTRDTLEAGLSICGLLLFINEMKPDSPSAFKALEQGAVRSVICTGDNALTGISIGLKCGVVKTSSVLLGDIESGQLIWRESESDKIEDPGSSEAQLAVTHAAWRHLHGNEDLLQHLWARLEGHVFHHHYHM</sequence>
<keyword evidence="5" id="KW-0067">ATP-binding</keyword>
<feature type="transmembrane region" description="Helical" evidence="10">
    <location>
        <begin position="519"/>
        <end position="544"/>
    </location>
</feature>
<keyword evidence="8 10" id="KW-1133">Transmembrane helix</keyword>
<evidence type="ECO:0000256" key="5">
    <source>
        <dbReference type="ARBA" id="ARBA00022840"/>
    </source>
</evidence>
<protein>
    <recommendedName>
        <fullName evidence="11">P-type ATPase A domain-containing protein</fullName>
    </recommendedName>
</protein>
<comment type="subcellular location">
    <subcellularLocation>
        <location evidence="1">Membrane</location>
        <topology evidence="1">Multi-pass membrane protein</topology>
    </subcellularLocation>
</comment>
<feature type="transmembrane region" description="Helical" evidence="10">
    <location>
        <begin position="494"/>
        <end position="513"/>
    </location>
</feature>
<dbReference type="InterPro" id="IPR023298">
    <property type="entry name" value="ATPase_P-typ_TM_dom_sf"/>
</dbReference>
<reference evidence="12" key="1">
    <citation type="submission" date="2023-10" db="EMBL/GenBank/DDBJ databases">
        <authorList>
            <person name="Chen Y."/>
            <person name="Shah S."/>
            <person name="Dougan E. K."/>
            <person name="Thang M."/>
            <person name="Chan C."/>
        </authorList>
    </citation>
    <scope>NUCLEOTIDE SEQUENCE [LARGE SCALE GENOMIC DNA]</scope>
</reference>
<dbReference type="Gene3D" id="3.40.1110.10">
    <property type="entry name" value="Calcium-transporting ATPase, cytoplasmic domain N"/>
    <property type="match status" value="1"/>
</dbReference>
<dbReference type="EMBL" id="CAUYUJ010020655">
    <property type="protein sequence ID" value="CAK0899728.1"/>
    <property type="molecule type" value="Genomic_DNA"/>
</dbReference>
<dbReference type="InterPro" id="IPR018303">
    <property type="entry name" value="ATPase_P-typ_P_site"/>
</dbReference>
<keyword evidence="13" id="KW-1185">Reference proteome</keyword>
<dbReference type="Gene3D" id="2.70.150.10">
    <property type="entry name" value="Calcium-transporting ATPase, cytoplasmic transduction domain A"/>
    <property type="match status" value="1"/>
</dbReference>
<evidence type="ECO:0000256" key="1">
    <source>
        <dbReference type="ARBA" id="ARBA00004141"/>
    </source>
</evidence>
<evidence type="ECO:0000256" key="7">
    <source>
        <dbReference type="ARBA" id="ARBA00022967"/>
    </source>
</evidence>
<accession>A0ABN9XIX6</accession>
<dbReference type="SUPFAM" id="SSF81653">
    <property type="entry name" value="Calcium ATPase, transduction domain A"/>
    <property type="match status" value="1"/>
</dbReference>
<feature type="transmembrane region" description="Helical" evidence="10">
    <location>
        <begin position="131"/>
        <end position="148"/>
    </location>
</feature>
<dbReference type="Gene3D" id="3.40.50.1000">
    <property type="entry name" value="HAD superfamily/HAD-like"/>
    <property type="match status" value="1"/>
</dbReference>
<dbReference type="InterPro" id="IPR036412">
    <property type="entry name" value="HAD-like_sf"/>
</dbReference>
<keyword evidence="3" id="KW-0479">Metal-binding</keyword>
<evidence type="ECO:0000256" key="10">
    <source>
        <dbReference type="SAM" id="Phobius"/>
    </source>
</evidence>
<keyword evidence="2 10" id="KW-0812">Transmembrane</keyword>
<dbReference type="Proteomes" id="UP001189429">
    <property type="component" value="Unassembled WGS sequence"/>
</dbReference>
<evidence type="ECO:0000256" key="6">
    <source>
        <dbReference type="ARBA" id="ARBA00022842"/>
    </source>
</evidence>
<evidence type="ECO:0000256" key="4">
    <source>
        <dbReference type="ARBA" id="ARBA00022741"/>
    </source>
</evidence>
<dbReference type="PROSITE" id="PS00154">
    <property type="entry name" value="ATPASE_E1_E2"/>
    <property type="match status" value="1"/>
</dbReference>
<evidence type="ECO:0000256" key="9">
    <source>
        <dbReference type="ARBA" id="ARBA00023136"/>
    </source>
</evidence>
<evidence type="ECO:0000256" key="3">
    <source>
        <dbReference type="ARBA" id="ARBA00022723"/>
    </source>
</evidence>
<dbReference type="InterPro" id="IPR023214">
    <property type="entry name" value="HAD_sf"/>
</dbReference>
<dbReference type="SUPFAM" id="SSF56784">
    <property type="entry name" value="HAD-like"/>
    <property type="match status" value="1"/>
</dbReference>
<dbReference type="PANTHER" id="PTHR45630:SF11">
    <property type="entry name" value="CATION-TRANSPORTING P-TYPE ATPASE N-TERMINAL DOMAIN-CONTAINING PROTEIN"/>
    <property type="match status" value="1"/>
</dbReference>
<evidence type="ECO:0000313" key="12">
    <source>
        <dbReference type="EMBL" id="CAK0899728.1"/>
    </source>
</evidence>